<evidence type="ECO:0000313" key="1">
    <source>
        <dbReference type="EMBL" id="NNF06962.1"/>
    </source>
</evidence>
<organism evidence="1 2">
    <name type="scientific">Eiseniibacteriota bacterium</name>
    <dbReference type="NCBI Taxonomy" id="2212470"/>
    <lineage>
        <taxon>Bacteria</taxon>
        <taxon>Candidatus Eiseniibacteriota</taxon>
    </lineage>
</organism>
<comment type="caution">
    <text evidence="1">The sequence shown here is derived from an EMBL/GenBank/DDBJ whole genome shotgun (WGS) entry which is preliminary data.</text>
</comment>
<evidence type="ECO:0000313" key="2">
    <source>
        <dbReference type="Proteomes" id="UP000547674"/>
    </source>
</evidence>
<sequence>MQNRGPNTKGLRSLFVAIVIAGWLLPATVHAFSITVEAPRTNSQNIPGAGGTEDTLVAKFSIDNLFDPEALSSLGEGVPATLTLVVDLWRVRAGWWDASIRTQELTYRFRHDRVSSQYLVRNPDRTITECENKTALLAHIQRIHEIVLAPAEAFPENKTFYISIKAVLQPVNLEDLEKVDAWLSGDVTSQGGGVLGLPRTFASLLFGISGFGDRQALGRSELFVPNPKQP</sequence>
<dbReference type="Pfam" id="PF14334">
    <property type="entry name" value="DUF4390"/>
    <property type="match status" value="1"/>
</dbReference>
<reference evidence="1 2" key="1">
    <citation type="submission" date="2020-03" db="EMBL/GenBank/DDBJ databases">
        <title>Metabolic flexibility allows generalist bacteria to become dominant in a frequently disturbed ecosystem.</title>
        <authorList>
            <person name="Chen Y.-J."/>
            <person name="Leung P.M."/>
            <person name="Bay S.K."/>
            <person name="Hugenholtz P."/>
            <person name="Kessler A.J."/>
            <person name="Shelley G."/>
            <person name="Waite D.W."/>
            <person name="Cook P.L."/>
            <person name="Greening C."/>
        </authorList>
    </citation>
    <scope>NUCLEOTIDE SEQUENCE [LARGE SCALE GENOMIC DNA]</scope>
    <source>
        <strain evidence="1">SS_bin_28</strain>
    </source>
</reference>
<name>A0A7Y2E9W9_UNCEI</name>
<accession>A0A7Y2E9W9</accession>
<gene>
    <name evidence="1" type="ORF">HKN21_09395</name>
</gene>
<dbReference type="Proteomes" id="UP000547674">
    <property type="component" value="Unassembled WGS sequence"/>
</dbReference>
<dbReference type="EMBL" id="JABDJR010000372">
    <property type="protein sequence ID" value="NNF06962.1"/>
    <property type="molecule type" value="Genomic_DNA"/>
</dbReference>
<dbReference type="AlphaFoldDB" id="A0A7Y2E9W9"/>
<proteinExistence type="predicted"/>
<protein>
    <submittedName>
        <fullName evidence="1">DUF4390 domain-containing protein</fullName>
    </submittedName>
</protein>
<dbReference type="InterPro" id="IPR025500">
    <property type="entry name" value="DUF4390"/>
</dbReference>